<accession>A0A7M2Z2F2</accession>
<organism evidence="2 3">
    <name type="scientific">Gaiella occulta</name>
    <dbReference type="NCBI Taxonomy" id="1002870"/>
    <lineage>
        <taxon>Bacteria</taxon>
        <taxon>Bacillati</taxon>
        <taxon>Actinomycetota</taxon>
        <taxon>Thermoleophilia</taxon>
        <taxon>Gaiellales</taxon>
        <taxon>Gaiellaceae</taxon>
        <taxon>Gaiella</taxon>
    </lineage>
</organism>
<reference evidence="2 3" key="1">
    <citation type="submission" date="2018-07" db="EMBL/GenBank/DDBJ databases">
        <title>High-quality-draft genome sequence of Gaiella occulta.</title>
        <authorList>
            <person name="Severino R."/>
            <person name="Froufe H.J.C."/>
            <person name="Rainey F.A."/>
            <person name="Barroso C."/>
            <person name="Albuquerque L."/>
            <person name="Lobo-Da-Cunha A."/>
            <person name="Da Costa M.S."/>
            <person name="Egas C."/>
        </authorList>
    </citation>
    <scope>NUCLEOTIDE SEQUENCE [LARGE SCALE GENOMIC DNA]</scope>
    <source>
        <strain evidence="2 3">F2-233</strain>
    </source>
</reference>
<reference evidence="3" key="2">
    <citation type="journal article" date="2019" name="MicrobiologyOpen">
        <title>High-quality draft genome sequence of Gaiella occulta isolated from a 150 meter deep mineral water borehole and comparison with the genome sequences of other deep-branching lineages of the phylum Actinobacteria.</title>
        <authorList>
            <person name="Severino R."/>
            <person name="Froufe H.J.C."/>
            <person name="Barroso C."/>
            <person name="Albuquerque L."/>
            <person name="Lobo-da-Cunha A."/>
            <person name="da Costa M.S."/>
            <person name="Egas C."/>
        </authorList>
    </citation>
    <scope>NUCLEOTIDE SEQUENCE [LARGE SCALE GENOMIC DNA]</scope>
    <source>
        <strain evidence="3">F2-233</strain>
    </source>
</reference>
<evidence type="ECO:0000313" key="2">
    <source>
        <dbReference type="EMBL" id="RDI76114.1"/>
    </source>
</evidence>
<evidence type="ECO:0000256" key="1">
    <source>
        <dbReference type="SAM" id="Phobius"/>
    </source>
</evidence>
<keyword evidence="1" id="KW-0812">Transmembrane</keyword>
<evidence type="ECO:0000313" key="3">
    <source>
        <dbReference type="Proteomes" id="UP000254134"/>
    </source>
</evidence>
<comment type="caution">
    <text evidence="2">The sequence shown here is derived from an EMBL/GenBank/DDBJ whole genome shotgun (WGS) entry which is preliminary data.</text>
</comment>
<dbReference type="AlphaFoldDB" id="A0A7M2Z2F2"/>
<protein>
    <submittedName>
        <fullName evidence="2">Uncharacterized protein</fullName>
    </submittedName>
</protein>
<feature type="transmembrane region" description="Helical" evidence="1">
    <location>
        <begin position="27"/>
        <end position="47"/>
    </location>
</feature>
<keyword evidence="1" id="KW-1133">Transmembrane helix</keyword>
<dbReference type="RefSeq" id="WP_114794962.1">
    <property type="nucleotide sequence ID" value="NZ_QQZY01000001.1"/>
</dbReference>
<keyword evidence="1" id="KW-0472">Membrane</keyword>
<gene>
    <name evidence="2" type="ORF">Gocc_0533</name>
</gene>
<sequence>MFNSFPYDKWSEDIAEFWTWGGANSTGTYILTVLGIILMVAAVIGFVTMENGKLEHQAAALRASGALGPVEPTPPSAA</sequence>
<dbReference type="EMBL" id="QQZY01000001">
    <property type="protein sequence ID" value="RDI76114.1"/>
    <property type="molecule type" value="Genomic_DNA"/>
</dbReference>
<dbReference type="Proteomes" id="UP000254134">
    <property type="component" value="Unassembled WGS sequence"/>
</dbReference>
<keyword evidence="3" id="KW-1185">Reference proteome</keyword>
<proteinExistence type="predicted"/>
<name>A0A7M2Z2F2_9ACTN</name>